<protein>
    <submittedName>
        <fullName evidence="1">Uncharacterized protein</fullName>
    </submittedName>
</protein>
<name>A0AAD9A3K1_9PEZI</name>
<accession>A0AAD9A3K1</accession>
<evidence type="ECO:0000313" key="1">
    <source>
        <dbReference type="EMBL" id="KAK1840429.1"/>
    </source>
</evidence>
<gene>
    <name evidence="1" type="ORF">CCHR01_16945</name>
</gene>
<dbReference type="AlphaFoldDB" id="A0AAD9A3K1"/>
<organism evidence="1 2">
    <name type="scientific">Colletotrichum chrysophilum</name>
    <dbReference type="NCBI Taxonomy" id="1836956"/>
    <lineage>
        <taxon>Eukaryota</taxon>
        <taxon>Fungi</taxon>
        <taxon>Dikarya</taxon>
        <taxon>Ascomycota</taxon>
        <taxon>Pezizomycotina</taxon>
        <taxon>Sordariomycetes</taxon>
        <taxon>Hypocreomycetidae</taxon>
        <taxon>Glomerellales</taxon>
        <taxon>Glomerellaceae</taxon>
        <taxon>Colletotrichum</taxon>
        <taxon>Colletotrichum gloeosporioides species complex</taxon>
    </lineage>
</organism>
<dbReference type="Proteomes" id="UP001243330">
    <property type="component" value="Unassembled WGS sequence"/>
</dbReference>
<comment type="caution">
    <text evidence="1">The sequence shown here is derived from an EMBL/GenBank/DDBJ whole genome shotgun (WGS) entry which is preliminary data.</text>
</comment>
<sequence length="336" mass="36096">MPYVPRYALPIYTVQCGPARWISHPDVVCSLGCRRYGSSGTAAPPTFPMGSAPCVGEATANEAISLRAPRSFDDTAMTKITGQYPIHAPSPLTEHQTINTSITSCREISSTVRPLPVPLAVESPLDSVTFHPRSRPWTLSRTLSSDASRAVDLRLMRANCCASTVIPRPSPSTFDGSVGAPLTKETLGMRRCTTAEGLGKIRRFAQNGCLVRTPSPRPNRAIPSSTLHVPFAAPVPLRSAPVSRKWTAAATLAGSAPSVSSAVRCRDKLPARHASTSQSLRRAHTASAANTNITRQSSGRSRPRIAANRSNCQTECRPCRPIPVRDLRLITLSTQV</sequence>
<keyword evidence="2" id="KW-1185">Reference proteome</keyword>
<dbReference type="EMBL" id="JAQOWY010000563">
    <property type="protein sequence ID" value="KAK1840429.1"/>
    <property type="molecule type" value="Genomic_DNA"/>
</dbReference>
<reference evidence="1" key="1">
    <citation type="submission" date="2023-01" db="EMBL/GenBank/DDBJ databases">
        <title>Colletotrichum chrysophilum M932 genome sequence.</title>
        <authorList>
            <person name="Baroncelli R."/>
        </authorList>
    </citation>
    <scope>NUCLEOTIDE SEQUENCE</scope>
    <source>
        <strain evidence="1">M932</strain>
    </source>
</reference>
<evidence type="ECO:0000313" key="2">
    <source>
        <dbReference type="Proteomes" id="UP001243330"/>
    </source>
</evidence>
<proteinExistence type="predicted"/>